<accession>A0ACC1B6A6</accession>
<proteinExistence type="predicted"/>
<dbReference type="EMBL" id="CM047902">
    <property type="protein sequence ID" value="KAJ0094469.1"/>
    <property type="molecule type" value="Genomic_DNA"/>
</dbReference>
<keyword evidence="2" id="KW-1185">Reference proteome</keyword>
<sequence length="491" mass="54380">MFTQNPFFCSNDAKSSFFCYLLLVLLHSLSIPRMALAASLPHGSSSFLHGESSNSNSKSTLFMGAPLTFSVSTLSGKQSFSQKKLVVLSRKISGLEEAMRIRRYILTISYSINRKRKDILEKQETDNLRHFYALATQSSGSNYRALSFKTMNRERELQSKPKFRKRPPLRRGKVSPRLPVPDHIPKPPYLSSNILPELSPEHQIHDSEGITKMRAACELAARVLNYAGTLVRPSVTTNEIDKAVHQMIIEAGAYPSPLGYGGFPKSVCTSVNECMCHGIPDSRQLQDGDIINIDVTVYLNGYHGDTSKTFFCGNVSDALKHLVKVTEECLEKGIAVCKDGANFKKIGKRISEHAEKYGFGVVERFVGHGVGTVFHSEPIILHNRNEKPGCMVEGQTFTIGECVSFFPGNPGGISIIHDSQLLFRFLWAVEVLLSTFPLLTASQEPILTMGSIECVTWPDNWTTLTADGSPAAQFEHTILITRTGAEILTQC</sequence>
<evidence type="ECO:0000313" key="1">
    <source>
        <dbReference type="EMBL" id="KAJ0094469.1"/>
    </source>
</evidence>
<gene>
    <name evidence="1" type="ORF">Patl1_16498</name>
</gene>
<evidence type="ECO:0000313" key="2">
    <source>
        <dbReference type="Proteomes" id="UP001164250"/>
    </source>
</evidence>
<comment type="caution">
    <text evidence="1">The sequence shown here is derived from an EMBL/GenBank/DDBJ whole genome shotgun (WGS) entry which is preliminary data.</text>
</comment>
<dbReference type="Proteomes" id="UP001164250">
    <property type="component" value="Chromosome 6"/>
</dbReference>
<protein>
    <submittedName>
        <fullName evidence="1">Uncharacterized protein</fullName>
    </submittedName>
</protein>
<name>A0ACC1B6A6_9ROSI</name>
<reference evidence="2" key="1">
    <citation type="journal article" date="2023" name="G3 (Bethesda)">
        <title>Genome assembly and association tests identify interacting loci associated with vigor, precocity, and sex in interspecific pistachio rootstocks.</title>
        <authorList>
            <person name="Palmer W."/>
            <person name="Jacygrad E."/>
            <person name="Sagayaradj S."/>
            <person name="Cavanaugh K."/>
            <person name="Han R."/>
            <person name="Bertier L."/>
            <person name="Beede B."/>
            <person name="Kafkas S."/>
            <person name="Golino D."/>
            <person name="Preece J."/>
            <person name="Michelmore R."/>
        </authorList>
    </citation>
    <scope>NUCLEOTIDE SEQUENCE [LARGE SCALE GENOMIC DNA]</scope>
</reference>
<organism evidence="1 2">
    <name type="scientific">Pistacia atlantica</name>
    <dbReference type="NCBI Taxonomy" id="434234"/>
    <lineage>
        <taxon>Eukaryota</taxon>
        <taxon>Viridiplantae</taxon>
        <taxon>Streptophyta</taxon>
        <taxon>Embryophyta</taxon>
        <taxon>Tracheophyta</taxon>
        <taxon>Spermatophyta</taxon>
        <taxon>Magnoliopsida</taxon>
        <taxon>eudicotyledons</taxon>
        <taxon>Gunneridae</taxon>
        <taxon>Pentapetalae</taxon>
        <taxon>rosids</taxon>
        <taxon>malvids</taxon>
        <taxon>Sapindales</taxon>
        <taxon>Anacardiaceae</taxon>
        <taxon>Pistacia</taxon>
    </lineage>
</organism>